<reference evidence="1 2" key="1">
    <citation type="submission" date="2022-05" db="EMBL/GenBank/DDBJ databases">
        <authorList>
            <person name="Park J.-S."/>
        </authorList>
    </citation>
    <scope>NUCLEOTIDE SEQUENCE [LARGE SCALE GENOMIC DNA]</scope>
    <source>
        <strain evidence="1 2">2012CJ35-5</strain>
    </source>
</reference>
<dbReference type="RefSeq" id="WP_249658284.1">
    <property type="nucleotide sequence ID" value="NZ_JAMFMA010000003.1"/>
</dbReference>
<name>A0ABT0PVT6_9FLAO</name>
<accession>A0ABT0PVT6</accession>
<organism evidence="1 2">
    <name type="scientific">Flagellimonas spongiicola</name>
    <dbReference type="NCBI Taxonomy" id="2942208"/>
    <lineage>
        <taxon>Bacteria</taxon>
        <taxon>Pseudomonadati</taxon>
        <taxon>Bacteroidota</taxon>
        <taxon>Flavobacteriia</taxon>
        <taxon>Flavobacteriales</taxon>
        <taxon>Flavobacteriaceae</taxon>
        <taxon>Flagellimonas</taxon>
    </lineage>
</organism>
<sequence>MATTPNLVKYLSKEVKDMDMTINGVEKEVLEALRKFFSPRVKGEHHYYIQTLYQERCFLLSVGIRKSRKIAASRVKVPFGPDMVEEICEKLSEKLKERYRLG</sequence>
<protein>
    <submittedName>
        <fullName evidence="1">Uncharacterized protein</fullName>
    </submittedName>
</protein>
<gene>
    <name evidence="1" type="ORF">M3P19_13840</name>
</gene>
<evidence type="ECO:0000313" key="1">
    <source>
        <dbReference type="EMBL" id="MCL6275096.1"/>
    </source>
</evidence>
<dbReference type="Proteomes" id="UP001203607">
    <property type="component" value="Unassembled WGS sequence"/>
</dbReference>
<evidence type="ECO:0000313" key="2">
    <source>
        <dbReference type="Proteomes" id="UP001203607"/>
    </source>
</evidence>
<keyword evidence="2" id="KW-1185">Reference proteome</keyword>
<dbReference type="EMBL" id="JAMFMA010000003">
    <property type="protein sequence ID" value="MCL6275096.1"/>
    <property type="molecule type" value="Genomic_DNA"/>
</dbReference>
<comment type="caution">
    <text evidence="1">The sequence shown here is derived from an EMBL/GenBank/DDBJ whole genome shotgun (WGS) entry which is preliminary data.</text>
</comment>
<proteinExistence type="predicted"/>